<dbReference type="SUPFAM" id="SSF48065">
    <property type="entry name" value="DBL homology domain (DH-domain)"/>
    <property type="match status" value="1"/>
</dbReference>
<dbReference type="InterPro" id="IPR039919">
    <property type="entry name" value="ARHGEF10/ARHGEF17"/>
</dbReference>
<feature type="domain" description="DH" evidence="4">
    <location>
        <begin position="284"/>
        <end position="471"/>
    </location>
</feature>
<dbReference type="Pfam" id="PF19056">
    <property type="entry name" value="WD40_2"/>
    <property type="match status" value="1"/>
</dbReference>
<evidence type="ECO:0000313" key="6">
    <source>
        <dbReference type="Proteomes" id="UP001168990"/>
    </source>
</evidence>
<dbReference type="GO" id="GO:0030036">
    <property type="term" value="P:actin cytoskeleton organization"/>
    <property type="evidence" value="ECO:0007669"/>
    <property type="project" value="TreeGrafter"/>
</dbReference>
<evidence type="ECO:0000313" key="5">
    <source>
        <dbReference type="EMBL" id="KAK0160357.1"/>
    </source>
</evidence>
<proteinExistence type="predicted"/>
<dbReference type="Proteomes" id="UP001168990">
    <property type="component" value="Unassembled WGS sequence"/>
</dbReference>
<name>A0AA39C9F0_9HYME</name>
<dbReference type="GO" id="GO:0005737">
    <property type="term" value="C:cytoplasm"/>
    <property type="evidence" value="ECO:0007669"/>
    <property type="project" value="UniProtKB-ARBA"/>
</dbReference>
<keyword evidence="2" id="KW-0344">Guanine-nucleotide releasing factor</keyword>
<dbReference type="FunFam" id="1.20.900.10:FF:000003">
    <property type="entry name" value="Rho guanine nucleotide exchange factor 10 like"/>
    <property type="match status" value="1"/>
</dbReference>
<dbReference type="PROSITE" id="PS50010">
    <property type="entry name" value="DH_2"/>
    <property type="match status" value="1"/>
</dbReference>
<gene>
    <name evidence="5" type="ORF">PV328_007776</name>
</gene>
<evidence type="ECO:0000256" key="2">
    <source>
        <dbReference type="ARBA" id="ARBA00022658"/>
    </source>
</evidence>
<accession>A0AA39C9F0</accession>
<dbReference type="GO" id="GO:0051496">
    <property type="term" value="P:positive regulation of stress fiber assembly"/>
    <property type="evidence" value="ECO:0007669"/>
    <property type="project" value="TreeGrafter"/>
</dbReference>
<dbReference type="InterPro" id="IPR035899">
    <property type="entry name" value="DBL_dom_sf"/>
</dbReference>
<dbReference type="InterPro" id="IPR036322">
    <property type="entry name" value="WD40_repeat_dom_sf"/>
</dbReference>
<dbReference type="Gene3D" id="1.20.900.10">
    <property type="entry name" value="Dbl homology (DH) domain"/>
    <property type="match status" value="1"/>
</dbReference>
<dbReference type="Pfam" id="PF00621">
    <property type="entry name" value="RhoGEF"/>
    <property type="match status" value="1"/>
</dbReference>
<evidence type="ECO:0000259" key="4">
    <source>
        <dbReference type="PROSITE" id="PS50010"/>
    </source>
</evidence>
<keyword evidence="6" id="KW-1185">Reference proteome</keyword>
<organism evidence="5 6">
    <name type="scientific">Microctonus aethiopoides</name>
    <dbReference type="NCBI Taxonomy" id="144406"/>
    <lineage>
        <taxon>Eukaryota</taxon>
        <taxon>Metazoa</taxon>
        <taxon>Ecdysozoa</taxon>
        <taxon>Arthropoda</taxon>
        <taxon>Hexapoda</taxon>
        <taxon>Insecta</taxon>
        <taxon>Pterygota</taxon>
        <taxon>Neoptera</taxon>
        <taxon>Endopterygota</taxon>
        <taxon>Hymenoptera</taxon>
        <taxon>Apocrita</taxon>
        <taxon>Ichneumonoidea</taxon>
        <taxon>Braconidae</taxon>
        <taxon>Euphorinae</taxon>
        <taxon>Microctonus</taxon>
    </lineage>
</organism>
<feature type="region of interest" description="Disordered" evidence="3">
    <location>
        <begin position="104"/>
        <end position="132"/>
    </location>
</feature>
<reference evidence="5" key="2">
    <citation type="submission" date="2023-03" db="EMBL/GenBank/DDBJ databases">
        <authorList>
            <person name="Inwood S.N."/>
            <person name="Skelly J.G."/>
            <person name="Guhlin J."/>
            <person name="Harrop T.W.R."/>
            <person name="Goldson S.G."/>
            <person name="Dearden P.K."/>
        </authorList>
    </citation>
    <scope>NUCLEOTIDE SEQUENCE</scope>
    <source>
        <strain evidence="5">Irish</strain>
        <tissue evidence="5">Whole body</tissue>
    </source>
</reference>
<protein>
    <recommendedName>
        <fullName evidence="4">DH domain-containing protein</fullName>
    </recommendedName>
</protein>
<evidence type="ECO:0000256" key="3">
    <source>
        <dbReference type="SAM" id="MobiDB-lite"/>
    </source>
</evidence>
<dbReference type="GO" id="GO:0005085">
    <property type="term" value="F:guanyl-nucleotide exchange factor activity"/>
    <property type="evidence" value="ECO:0007669"/>
    <property type="project" value="UniProtKB-KW"/>
</dbReference>
<dbReference type="EMBL" id="JAQQBS010001423">
    <property type="protein sequence ID" value="KAK0160357.1"/>
    <property type="molecule type" value="Genomic_DNA"/>
</dbReference>
<dbReference type="SUPFAM" id="SSF50978">
    <property type="entry name" value="WD40 repeat-like"/>
    <property type="match status" value="1"/>
</dbReference>
<keyword evidence="1" id="KW-0597">Phosphoprotein</keyword>
<dbReference type="CDD" id="cd00160">
    <property type="entry name" value="RhoGEF"/>
    <property type="match status" value="1"/>
</dbReference>
<dbReference type="SUPFAM" id="SSF50729">
    <property type="entry name" value="PH domain-like"/>
    <property type="match status" value="1"/>
</dbReference>
<evidence type="ECO:0000256" key="1">
    <source>
        <dbReference type="ARBA" id="ARBA00022553"/>
    </source>
</evidence>
<dbReference type="Pfam" id="PF19057">
    <property type="entry name" value="PH_19"/>
    <property type="match status" value="1"/>
</dbReference>
<dbReference type="PANTHER" id="PTHR12877:SF7">
    <property type="entry name" value="RHO GUANINE NUCLEOTIDE EXCHANGE FACTOR 10-LIKE PROTEIN"/>
    <property type="match status" value="1"/>
</dbReference>
<comment type="caution">
    <text evidence="5">The sequence shown here is derived from an EMBL/GenBank/DDBJ whole genome shotgun (WGS) entry which is preliminary data.</text>
</comment>
<dbReference type="PANTHER" id="PTHR12877">
    <property type="entry name" value="RHO GUANINE NUCLEOTIDE EXCHANGE FACTOR"/>
    <property type="match status" value="1"/>
</dbReference>
<dbReference type="InterPro" id="IPR011993">
    <property type="entry name" value="PH-like_dom_sf"/>
</dbReference>
<dbReference type="Gene3D" id="2.30.29.30">
    <property type="entry name" value="Pleckstrin-homology domain (PH domain)/Phosphotyrosine-binding domain (PTB)"/>
    <property type="match status" value="1"/>
</dbReference>
<sequence>MQLNVYHTSARTYRIIVNTCKRFTIRVPTSTSCGASPSSVQFISDESCMTCQTLDGVSRTRKMKTISKRQPPSQLLSEQQLQQVYHQKQNPLLESTISIPSTHSVKSEGSWCSVSDHDHSSDDESEKSNVSVKSNCQLRNTLHKAKTLCDKWLSQNIKFHSTTESFETLSDQGRLSRWFSLRRGSTNQYDIDPSTSDNLTTVPMCNQLKQKQLSTPIQHSPVTQTTIPISRLPEVKEGSYSCANPMTASATAAAIMQFQCMHERKQVLPTLPPSPPNLNTQQLKRRHIIAAIVHSENSYVATLQRLVNEYKKPLEESLPPILSQTKITTLFHRLPEILQCHTLFGIALAESARLWDKDEKLGDLFVASFSKAIVLDIYSGFINNFSMAMDLTKQESKRKTALADFFKVKQISAHDRLSFFGLMVKPVQRFPQFILFLQDLLKHTPHGHHDRMSLQLALTQLESLAKILNERKREAEQFQAFKNMLRHVSGKLAHRPLSSSSRYLIREDNVTQMEFNQSGMLTKSKRRRLLLLNDLVVCVSVTSRFIEDFASSERLTLKWTHPVSDIEIQDTNTSPTLSRLLTAGFNKSSSLKSEKSCSMNESAGQAGADNLCAEMNDLMQDYEAMSRINELVTHLKGNYEGMTTTMTKQILQSIQSLIQQKDENMIWADSCCLQLTTKQGQMYSFQTDNPLVKKDWMTDLRLAQLALDPNNSPSWEVPEQEQRTSTKMPLFVSSQAVYHSQYRSEVRCGCYYTTRNPRATRRRNSQTYLWICMNDGVSSHVTIFEQSTSTTSSAISLKKISTFDLVETHVAAVEFVEGVNEPINSRVADQVWMGTDSRKIIVYEAPEPEKQEKIGNYSVLDSVIQIKYHCNNVFVALNNGSLLMFQRNVDGNWLMIEPLIIPLGTDPVTCLMPINNTVYAACGKKVWVLCGISGEVIKTFSVQHEHVGNVNLMAHSGVGLWVALKNSSTVCLYHTETFKHLQDINIASNVLRVMKTSILDRLSTPDICSGKLKSNNLNSQINVTVTALMACKGLLWVGTNVGISLTIPLPRLEGVPIISGRVNISYHAHFGPVTFLLTIQNNKPSSNILNGDYHVQYNLSERSGIAHQQLCVHDCSGVGNDALQREKLDYRENLNESSGVSTAPSASFSYNVEKLKQQLAGCPVALRKKQNKGNECKGSKTLPRGYSGAMINSTTLPELLSTSTTSLQSSGENCDIYGLYGELMYIKDYEIDIDSGTDPVYESLRCDSDLTAIPNKFNTSDRRLKMMITRPRSLDLSNWSVDFHASSLYTSSGSEENLSKAGKLSRYSTTSSRGMIRNLAYNLQNSTPQNDVNSGIIIKKDTLRSRNTMKTGTNTINRSGKMQQVDQPKRTVITLMGGRGYVNWRQLYGNTTSPLTGGKNTKTCYSFKEPNSNDAHIVLWEMKL</sequence>
<dbReference type="SMART" id="SM00325">
    <property type="entry name" value="RhoGEF"/>
    <property type="match status" value="1"/>
</dbReference>
<dbReference type="InterPro" id="IPR000219">
    <property type="entry name" value="DH_dom"/>
</dbReference>
<reference evidence="5" key="1">
    <citation type="journal article" date="2023" name="bioRxiv">
        <title>Scaffold-level genome assemblies of two parasitoid biocontrol wasps reveal the parthenogenesis mechanism and an associated novel virus.</title>
        <authorList>
            <person name="Inwood S."/>
            <person name="Skelly J."/>
            <person name="Guhlin J."/>
            <person name="Harrop T."/>
            <person name="Goldson S."/>
            <person name="Dearden P."/>
        </authorList>
    </citation>
    <scope>NUCLEOTIDE SEQUENCE</scope>
    <source>
        <strain evidence="5">Irish</strain>
        <tissue evidence="5">Whole body</tissue>
    </source>
</reference>